<dbReference type="Proteomes" id="UP001602089">
    <property type="component" value="Unassembled WGS sequence"/>
</dbReference>
<name>A0ABW6TP64_9NOCA</name>
<dbReference type="RefSeq" id="WP_387132114.1">
    <property type="nucleotide sequence ID" value="NZ_JBIATK010000012.1"/>
</dbReference>
<comment type="caution">
    <text evidence="1">The sequence shown here is derived from an EMBL/GenBank/DDBJ whole genome shotgun (WGS) entry which is preliminary data.</text>
</comment>
<keyword evidence="2" id="KW-1185">Reference proteome</keyword>
<accession>A0ABW6TP64</accession>
<protein>
    <submittedName>
        <fullName evidence="1">Uncharacterized protein</fullName>
    </submittedName>
</protein>
<proteinExistence type="predicted"/>
<reference evidence="1 2" key="1">
    <citation type="submission" date="2024-10" db="EMBL/GenBank/DDBJ databases">
        <title>The Natural Products Discovery Center: Release of the First 8490 Sequenced Strains for Exploring Actinobacteria Biosynthetic Diversity.</title>
        <authorList>
            <person name="Kalkreuter E."/>
            <person name="Kautsar S.A."/>
            <person name="Yang D."/>
            <person name="Bader C.D."/>
            <person name="Teijaro C.N."/>
            <person name="Fluegel L."/>
            <person name="Davis C.M."/>
            <person name="Simpson J.R."/>
            <person name="Lauterbach L."/>
            <person name="Steele A.D."/>
            <person name="Gui C."/>
            <person name="Meng S."/>
            <person name="Li G."/>
            <person name="Viehrig K."/>
            <person name="Ye F."/>
            <person name="Su P."/>
            <person name="Kiefer A.F."/>
            <person name="Nichols A."/>
            <person name="Cepeda A.J."/>
            <person name="Yan W."/>
            <person name="Fan B."/>
            <person name="Jiang Y."/>
            <person name="Adhikari A."/>
            <person name="Zheng C.-J."/>
            <person name="Schuster L."/>
            <person name="Cowan T.M."/>
            <person name="Smanski M.J."/>
            <person name="Chevrette M.G."/>
            <person name="De Carvalho L.P.S."/>
            <person name="Shen B."/>
        </authorList>
    </citation>
    <scope>NUCLEOTIDE SEQUENCE [LARGE SCALE GENOMIC DNA]</scope>
    <source>
        <strain evidence="1 2">NPDC001867</strain>
    </source>
</reference>
<evidence type="ECO:0000313" key="2">
    <source>
        <dbReference type="Proteomes" id="UP001602089"/>
    </source>
</evidence>
<organism evidence="1 2">
    <name type="scientific">Nocardia elegans</name>
    <dbReference type="NCBI Taxonomy" id="300029"/>
    <lineage>
        <taxon>Bacteria</taxon>
        <taxon>Bacillati</taxon>
        <taxon>Actinomycetota</taxon>
        <taxon>Actinomycetes</taxon>
        <taxon>Mycobacteriales</taxon>
        <taxon>Nocardiaceae</taxon>
        <taxon>Nocardia</taxon>
    </lineage>
</organism>
<dbReference type="EMBL" id="JBIATK010000012">
    <property type="protein sequence ID" value="MFF4026994.1"/>
    <property type="molecule type" value="Genomic_DNA"/>
</dbReference>
<gene>
    <name evidence="1" type="ORF">ACFYY5_29515</name>
</gene>
<evidence type="ECO:0000313" key="1">
    <source>
        <dbReference type="EMBL" id="MFF4026994.1"/>
    </source>
</evidence>
<sequence length="84" mass="9267">MSLADDVQAAQQEGRKPNPCKTGLFFSSLDERDRNAATAFLEDGGAVSDLWRMCVKNGCEAAETQFRRHCRGRCSCNRGLEIVA</sequence>